<evidence type="ECO:0000259" key="1">
    <source>
        <dbReference type="Pfam" id="PF13556"/>
    </source>
</evidence>
<dbReference type="OrthoDB" id="4535840at2"/>
<feature type="domain" description="PucR C-terminal helix-turn-helix" evidence="1">
    <location>
        <begin position="363"/>
        <end position="415"/>
    </location>
</feature>
<evidence type="ECO:0000313" key="3">
    <source>
        <dbReference type="EMBL" id="GED96692.1"/>
    </source>
</evidence>
<dbReference type="RefSeq" id="WP_161926125.1">
    <property type="nucleotide sequence ID" value="NZ_BJOU01000001.1"/>
</dbReference>
<gene>
    <name evidence="3" type="ORF">nbrc107697_07310</name>
</gene>
<sequence length="442" mass="47990">MTALHEPAQAGSPHAFPCPPLRLVDHLAQRTAALVAEVVTRICAEVDFYRSLPAETVKTDVTRIVRRNFEIMLRVLRTGEPPSDDDLADLIASAGNRADEQVPLSDVLDAYHVGARHWWATIAGLAQDGTRFAEGDLVRIGDLHYAWLRAATRAVIAGYDADDLGRPSEPRPGRSELLAALIDGGRYREVAARFHLTVEPEYWAVAVAVEPNPDETDAMVSSTVAAARKVRRLQRQFDGLGRGEALYSLTAGGGIALLPVRPAPHAESTTAPPDAAELDDRLRQLGERMAARTTCAVDLVRADEVAEVVPQLRDLLSIAQRQSSHRPVVRFADLAVEFQLSRPTRASRLSAARLDPIADDAVLWQTLRCYLDNACSTATTAQELHVHPNTVTYRLRKVSDLTGLNLGNPADVLTALGAVLAATPRPDSAGCQRADLYGHSTE</sequence>
<dbReference type="InterPro" id="IPR042070">
    <property type="entry name" value="PucR_C-HTH_sf"/>
</dbReference>
<dbReference type="Gene3D" id="1.10.10.2840">
    <property type="entry name" value="PucR C-terminal helix-turn-helix domain"/>
    <property type="match status" value="1"/>
</dbReference>
<dbReference type="InterPro" id="IPR025751">
    <property type="entry name" value="RsbRD_N_dom"/>
</dbReference>
<dbReference type="InterPro" id="IPR025736">
    <property type="entry name" value="PucR_C-HTH_dom"/>
</dbReference>
<dbReference type="Pfam" id="PF14361">
    <property type="entry name" value="RsbRD_N"/>
    <property type="match status" value="1"/>
</dbReference>
<keyword evidence="4" id="KW-1185">Reference proteome</keyword>
<dbReference type="AlphaFoldDB" id="A0A7M3SVL8"/>
<proteinExistence type="predicted"/>
<reference evidence="4" key="1">
    <citation type="submission" date="2019-06" db="EMBL/GenBank/DDBJ databases">
        <title>Gordonia isolated from sludge of a wastewater treatment plant.</title>
        <authorList>
            <person name="Tamura T."/>
            <person name="Aoyama K."/>
            <person name="Kang Y."/>
            <person name="Saito S."/>
            <person name="Akiyama N."/>
            <person name="Yazawa K."/>
            <person name="Gonoi T."/>
            <person name="Mikami Y."/>
        </authorList>
    </citation>
    <scope>NUCLEOTIDE SEQUENCE [LARGE SCALE GENOMIC DNA]</scope>
    <source>
        <strain evidence="4">NBRC 107697</strain>
    </source>
</reference>
<dbReference type="PANTHER" id="PTHR33744">
    <property type="entry name" value="CARBOHYDRATE DIACID REGULATOR"/>
    <property type="match status" value="1"/>
</dbReference>
<name>A0A7M3SVL8_9ACTN</name>
<dbReference type="Proteomes" id="UP000444980">
    <property type="component" value="Unassembled WGS sequence"/>
</dbReference>
<organism evidence="3 4">
    <name type="scientific">Gordonia crocea</name>
    <dbReference type="NCBI Taxonomy" id="589162"/>
    <lineage>
        <taxon>Bacteria</taxon>
        <taxon>Bacillati</taxon>
        <taxon>Actinomycetota</taxon>
        <taxon>Actinomycetes</taxon>
        <taxon>Mycobacteriales</taxon>
        <taxon>Gordoniaceae</taxon>
        <taxon>Gordonia</taxon>
    </lineage>
</organism>
<dbReference type="Pfam" id="PF13556">
    <property type="entry name" value="HTH_30"/>
    <property type="match status" value="1"/>
</dbReference>
<feature type="domain" description="RsbT co-antagonist protein RsbRD N-terminal" evidence="2">
    <location>
        <begin position="33"/>
        <end position="160"/>
    </location>
</feature>
<evidence type="ECO:0000313" key="4">
    <source>
        <dbReference type="Proteomes" id="UP000444980"/>
    </source>
</evidence>
<evidence type="ECO:0000259" key="2">
    <source>
        <dbReference type="Pfam" id="PF14361"/>
    </source>
</evidence>
<dbReference type="EMBL" id="BJOU01000001">
    <property type="protein sequence ID" value="GED96692.1"/>
    <property type="molecule type" value="Genomic_DNA"/>
</dbReference>
<comment type="caution">
    <text evidence="3">The sequence shown here is derived from an EMBL/GenBank/DDBJ whole genome shotgun (WGS) entry which is preliminary data.</text>
</comment>
<protein>
    <submittedName>
        <fullName evidence="3">Transcriptional regulator</fullName>
    </submittedName>
</protein>
<accession>A0A7M3SVL8</accession>
<dbReference type="InterPro" id="IPR051448">
    <property type="entry name" value="CdaR-like_regulators"/>
</dbReference>